<dbReference type="Pfam" id="PF13646">
    <property type="entry name" value="HEAT_2"/>
    <property type="match status" value="2"/>
</dbReference>
<accession>A0A1F5VWT1</accession>
<dbReference type="InterPro" id="IPR004155">
    <property type="entry name" value="PBS_lyase_HEAT"/>
</dbReference>
<dbReference type="Proteomes" id="UP000178943">
    <property type="component" value="Unassembled WGS sequence"/>
</dbReference>
<dbReference type="PANTHER" id="PTHR12697:SF5">
    <property type="entry name" value="DEOXYHYPUSINE HYDROXYLASE"/>
    <property type="match status" value="1"/>
</dbReference>
<dbReference type="AlphaFoldDB" id="A0A1F5VWT1"/>
<dbReference type="STRING" id="1817863.A2Y62_13930"/>
<dbReference type="InterPro" id="IPR011989">
    <property type="entry name" value="ARM-like"/>
</dbReference>
<organism evidence="1 2">
    <name type="scientific">Candidatus Fischerbacteria bacterium RBG_13_37_8</name>
    <dbReference type="NCBI Taxonomy" id="1817863"/>
    <lineage>
        <taxon>Bacteria</taxon>
        <taxon>Candidatus Fischeribacteriota</taxon>
    </lineage>
</organism>
<reference evidence="1 2" key="1">
    <citation type="journal article" date="2016" name="Nat. Commun.">
        <title>Thousands of microbial genomes shed light on interconnected biogeochemical processes in an aquifer system.</title>
        <authorList>
            <person name="Anantharaman K."/>
            <person name="Brown C.T."/>
            <person name="Hug L.A."/>
            <person name="Sharon I."/>
            <person name="Castelle C.J."/>
            <person name="Probst A.J."/>
            <person name="Thomas B.C."/>
            <person name="Singh A."/>
            <person name="Wilkins M.J."/>
            <person name="Karaoz U."/>
            <person name="Brodie E.L."/>
            <person name="Williams K.H."/>
            <person name="Hubbard S.S."/>
            <person name="Banfield J.F."/>
        </authorList>
    </citation>
    <scope>NUCLEOTIDE SEQUENCE [LARGE SCALE GENOMIC DNA]</scope>
</reference>
<proteinExistence type="predicted"/>
<dbReference type="EMBL" id="MFGW01000041">
    <property type="protein sequence ID" value="OGF67773.1"/>
    <property type="molecule type" value="Genomic_DNA"/>
</dbReference>
<name>A0A1F5VWT1_9BACT</name>
<dbReference type="GO" id="GO:0016491">
    <property type="term" value="F:oxidoreductase activity"/>
    <property type="evidence" value="ECO:0007669"/>
    <property type="project" value="TreeGrafter"/>
</dbReference>
<protein>
    <recommendedName>
        <fullName evidence="3">HEAT repeat domain-containing protein</fullName>
    </recommendedName>
</protein>
<dbReference type="Gene3D" id="1.25.10.10">
    <property type="entry name" value="Leucine-rich Repeat Variant"/>
    <property type="match status" value="2"/>
</dbReference>
<dbReference type="SUPFAM" id="SSF48371">
    <property type="entry name" value="ARM repeat"/>
    <property type="match status" value="1"/>
</dbReference>
<comment type="caution">
    <text evidence="1">The sequence shown here is derived from an EMBL/GenBank/DDBJ whole genome shotgun (WGS) entry which is preliminary data.</text>
</comment>
<sequence>MTTIERYVAEMKNASASKKITIIKVISTSDDKKVEELLVLCLSDPSPGVRIAALQALDKKDYYNEEVLLGLCHDSSRTTRKLALKLLSNYPKAEYLKKINSLLIDSDKTVRVEILNLLHKIGTESLPLLHRMLKDEDELVRRRAALYIKSLDPGEKLEEGTETYAEEESPDFDAPRIFGTIMPDSEPKEGALPYEEKLLNVMQTLEEKSENRLDYLLSVLEDKSWTIREYAIKKISELKDIDLSIIYKLLQHPIWYVKAAAVRILGFRKDENAIEHLLHLVKDSNAEVRRAIAEALGKIKKSDAIIPLQYLQQDQSIMVRKEAEKALQAFKQTGSFKTPI</sequence>
<evidence type="ECO:0000313" key="2">
    <source>
        <dbReference type="Proteomes" id="UP000178943"/>
    </source>
</evidence>
<gene>
    <name evidence="1" type="ORF">A2Y62_13930</name>
</gene>
<dbReference type="InterPro" id="IPR016024">
    <property type="entry name" value="ARM-type_fold"/>
</dbReference>
<dbReference type="SMART" id="SM00567">
    <property type="entry name" value="EZ_HEAT"/>
    <property type="match status" value="3"/>
</dbReference>
<dbReference type="PANTHER" id="PTHR12697">
    <property type="entry name" value="PBS LYASE HEAT-LIKE PROTEIN"/>
    <property type="match status" value="1"/>
</dbReference>
<evidence type="ECO:0000313" key="1">
    <source>
        <dbReference type="EMBL" id="OGF67773.1"/>
    </source>
</evidence>
<evidence type="ECO:0008006" key="3">
    <source>
        <dbReference type="Google" id="ProtNLM"/>
    </source>
</evidence>